<comment type="caution">
    <text evidence="1">The sequence shown here is derived from an EMBL/GenBank/DDBJ whole genome shotgun (WGS) entry which is preliminary data.</text>
</comment>
<sequence>MPRFLFSVLRWSGLARPQKIWRRVHAHLAASLLRQCMGGCSVGPLLPGEEDHGGIPLRLCIGLGDVARDAAQESPRLC</sequence>
<proteinExistence type="predicted"/>
<keyword evidence="2" id="KW-1185">Reference proteome</keyword>
<gene>
    <name evidence="1" type="ORF">TNCT_78581</name>
</gene>
<protein>
    <submittedName>
        <fullName evidence="1">Uncharacterized protein</fullName>
    </submittedName>
</protein>
<evidence type="ECO:0000313" key="1">
    <source>
        <dbReference type="EMBL" id="GFR16371.1"/>
    </source>
</evidence>
<reference evidence="1" key="1">
    <citation type="submission" date="2020-07" db="EMBL/GenBank/DDBJ databases">
        <title>Multicomponent nature underlies the extraordinary mechanical properties of spider dragline silk.</title>
        <authorList>
            <person name="Kono N."/>
            <person name="Nakamura H."/>
            <person name="Mori M."/>
            <person name="Yoshida Y."/>
            <person name="Ohtoshi R."/>
            <person name="Malay A.D."/>
            <person name="Moran D.A.P."/>
            <person name="Tomita M."/>
            <person name="Numata K."/>
            <person name="Arakawa K."/>
        </authorList>
    </citation>
    <scope>NUCLEOTIDE SEQUENCE</scope>
</reference>
<dbReference type="Proteomes" id="UP000887116">
    <property type="component" value="Unassembled WGS sequence"/>
</dbReference>
<evidence type="ECO:0000313" key="2">
    <source>
        <dbReference type="Proteomes" id="UP000887116"/>
    </source>
</evidence>
<dbReference type="EMBL" id="BMAO01037246">
    <property type="protein sequence ID" value="GFR16371.1"/>
    <property type="molecule type" value="Genomic_DNA"/>
</dbReference>
<dbReference type="AlphaFoldDB" id="A0A8X6JQZ8"/>
<organism evidence="1 2">
    <name type="scientific">Trichonephila clavata</name>
    <name type="common">Joro spider</name>
    <name type="synonym">Nephila clavata</name>
    <dbReference type="NCBI Taxonomy" id="2740835"/>
    <lineage>
        <taxon>Eukaryota</taxon>
        <taxon>Metazoa</taxon>
        <taxon>Ecdysozoa</taxon>
        <taxon>Arthropoda</taxon>
        <taxon>Chelicerata</taxon>
        <taxon>Arachnida</taxon>
        <taxon>Araneae</taxon>
        <taxon>Araneomorphae</taxon>
        <taxon>Entelegynae</taxon>
        <taxon>Araneoidea</taxon>
        <taxon>Nephilidae</taxon>
        <taxon>Trichonephila</taxon>
    </lineage>
</organism>
<accession>A0A8X6JQZ8</accession>
<name>A0A8X6JQZ8_TRICU</name>